<evidence type="ECO:0000256" key="3">
    <source>
        <dbReference type="ARBA" id="ARBA00023002"/>
    </source>
</evidence>
<comment type="caution">
    <text evidence="4">The sequence shown here is derived from an EMBL/GenBank/DDBJ whole genome shotgun (WGS) entry which is preliminary data.</text>
</comment>
<evidence type="ECO:0008006" key="6">
    <source>
        <dbReference type="Google" id="ProtNLM"/>
    </source>
</evidence>
<accession>A0ABQ6F5G0</accession>
<sequence length="139" mass="15277">MLNIKPLSLTLHNERKDNLSYLSSLYDFNDKLYLITGGTSGIGLATAEELIRLGARVIITGRNREKLKSLSNRFGSWITPLDIDSSNPESGNELAQAVEQHGMLDGLWLNAAIAELDGLQQVTAENRSGPRFSDMTLSD</sequence>
<proteinExistence type="inferred from homology"/>
<dbReference type="InterPro" id="IPR002347">
    <property type="entry name" value="SDR_fam"/>
</dbReference>
<dbReference type="SUPFAM" id="SSF51735">
    <property type="entry name" value="NAD(P)-binding Rossmann-fold domains"/>
    <property type="match status" value="1"/>
</dbReference>
<protein>
    <recommendedName>
        <fullName evidence="6">SDR family NAD(P)-dependent oxidoreductase</fullName>
    </recommendedName>
</protein>
<gene>
    <name evidence="4" type="ORF">GCM10007938_38980</name>
</gene>
<organism evidence="4 5">
    <name type="scientific">Vibrio zhanjiangensis</name>
    <dbReference type="NCBI Taxonomy" id="1046128"/>
    <lineage>
        <taxon>Bacteria</taxon>
        <taxon>Pseudomonadati</taxon>
        <taxon>Pseudomonadota</taxon>
        <taxon>Gammaproteobacteria</taxon>
        <taxon>Vibrionales</taxon>
        <taxon>Vibrionaceae</taxon>
        <taxon>Vibrio</taxon>
    </lineage>
</organism>
<evidence type="ECO:0000256" key="2">
    <source>
        <dbReference type="ARBA" id="ARBA00022857"/>
    </source>
</evidence>
<dbReference type="InterPro" id="IPR052178">
    <property type="entry name" value="Sec_Metab_Biosynth_SDR"/>
</dbReference>
<reference evidence="5" key="1">
    <citation type="journal article" date="2019" name="Int. J. Syst. Evol. Microbiol.">
        <title>The Global Catalogue of Microorganisms (GCM) 10K type strain sequencing project: providing services to taxonomists for standard genome sequencing and annotation.</title>
        <authorList>
            <consortium name="The Broad Institute Genomics Platform"/>
            <consortium name="The Broad Institute Genome Sequencing Center for Infectious Disease"/>
            <person name="Wu L."/>
            <person name="Ma J."/>
        </authorList>
    </citation>
    <scope>NUCLEOTIDE SEQUENCE [LARGE SCALE GENOMIC DNA]</scope>
    <source>
        <strain evidence="5">NBRC 108723</strain>
    </source>
</reference>
<evidence type="ECO:0000313" key="4">
    <source>
        <dbReference type="EMBL" id="GLT20115.1"/>
    </source>
</evidence>
<dbReference type="PANTHER" id="PTHR43618">
    <property type="entry name" value="7-ALPHA-HYDROXYSTEROID DEHYDROGENASE"/>
    <property type="match status" value="1"/>
</dbReference>
<dbReference type="Gene3D" id="3.40.50.720">
    <property type="entry name" value="NAD(P)-binding Rossmann-like Domain"/>
    <property type="match status" value="1"/>
</dbReference>
<dbReference type="InterPro" id="IPR036291">
    <property type="entry name" value="NAD(P)-bd_dom_sf"/>
</dbReference>
<dbReference type="Pfam" id="PF00106">
    <property type="entry name" value="adh_short"/>
    <property type="match status" value="1"/>
</dbReference>
<keyword evidence="3" id="KW-0560">Oxidoreductase</keyword>
<comment type="similarity">
    <text evidence="1">Belongs to the short-chain dehydrogenases/reductases (SDR) family.</text>
</comment>
<dbReference type="EMBL" id="BSPW01000093">
    <property type="protein sequence ID" value="GLT20115.1"/>
    <property type="molecule type" value="Genomic_DNA"/>
</dbReference>
<dbReference type="CDD" id="cd05233">
    <property type="entry name" value="SDR_c"/>
    <property type="match status" value="1"/>
</dbReference>
<dbReference type="PRINTS" id="PR00081">
    <property type="entry name" value="GDHRDH"/>
</dbReference>
<keyword evidence="2" id="KW-0521">NADP</keyword>
<dbReference type="RefSeq" id="WP_284193941.1">
    <property type="nucleotide sequence ID" value="NZ_BSPW01000093.1"/>
</dbReference>
<evidence type="ECO:0000313" key="5">
    <source>
        <dbReference type="Proteomes" id="UP001157138"/>
    </source>
</evidence>
<keyword evidence="5" id="KW-1185">Reference proteome</keyword>
<name>A0ABQ6F5G0_9VIBR</name>
<dbReference type="Proteomes" id="UP001157138">
    <property type="component" value="Unassembled WGS sequence"/>
</dbReference>
<evidence type="ECO:0000256" key="1">
    <source>
        <dbReference type="ARBA" id="ARBA00006484"/>
    </source>
</evidence>
<dbReference type="PANTHER" id="PTHR43618:SF8">
    <property type="entry name" value="7ALPHA-HYDROXYSTEROID DEHYDROGENASE"/>
    <property type="match status" value="1"/>
</dbReference>